<keyword evidence="1" id="KW-0472">Membrane</keyword>
<accession>A0A2V3W9A6</accession>
<feature type="transmembrane region" description="Helical" evidence="1">
    <location>
        <begin position="147"/>
        <end position="168"/>
    </location>
</feature>
<evidence type="ECO:0000313" key="3">
    <source>
        <dbReference type="Proteomes" id="UP000247922"/>
    </source>
</evidence>
<keyword evidence="1" id="KW-1133">Transmembrane helix</keyword>
<evidence type="ECO:0000256" key="1">
    <source>
        <dbReference type="SAM" id="Phobius"/>
    </source>
</evidence>
<dbReference type="OrthoDB" id="2182676at2"/>
<dbReference type="InterPro" id="IPR006938">
    <property type="entry name" value="DUF624"/>
</dbReference>
<proteinExistence type="predicted"/>
<dbReference type="AlphaFoldDB" id="A0A2V3W9A6"/>
<dbReference type="Pfam" id="PF04854">
    <property type="entry name" value="DUF624"/>
    <property type="match status" value="1"/>
</dbReference>
<comment type="caution">
    <text evidence="2">The sequence shown here is derived from an EMBL/GenBank/DDBJ whole genome shotgun (WGS) entry which is preliminary data.</text>
</comment>
<keyword evidence="3" id="KW-1185">Reference proteome</keyword>
<organism evidence="2 3">
    <name type="scientific">Streptohalobacillus salinus</name>
    <dbReference type="NCBI Taxonomy" id="621096"/>
    <lineage>
        <taxon>Bacteria</taxon>
        <taxon>Bacillati</taxon>
        <taxon>Bacillota</taxon>
        <taxon>Bacilli</taxon>
        <taxon>Bacillales</taxon>
        <taxon>Bacillaceae</taxon>
        <taxon>Streptohalobacillus</taxon>
    </lineage>
</organism>
<sequence>MQTEGFFVKLYFWLDQFMKIAYVNLLWLVFSLIGLGVFGVLPAFVAVLTIIRKWMMKDTDVPIFQTFLAAFKQAFIKANLSGLIFAFIYFILSVNYQYMMTLSGALQVVMAAAFGMNAILFFVTLVYFYPVYVHYDLRLWGYFKQAFLFGLIHIHYVLVIGILIYGLYHLFVVIPAIILMFSPILLGLILMPITLLSFKKIEKKKQNIAETNT</sequence>
<reference evidence="2 3" key="1">
    <citation type="submission" date="2018-05" db="EMBL/GenBank/DDBJ databases">
        <title>Genomic Encyclopedia of Type Strains, Phase IV (KMG-IV): sequencing the most valuable type-strain genomes for metagenomic binning, comparative biology and taxonomic classification.</title>
        <authorList>
            <person name="Goeker M."/>
        </authorList>
    </citation>
    <scope>NUCLEOTIDE SEQUENCE [LARGE SCALE GENOMIC DNA]</scope>
    <source>
        <strain evidence="2 3">DSM 22440</strain>
    </source>
</reference>
<gene>
    <name evidence="2" type="ORF">DES38_10789</name>
</gene>
<dbReference type="Proteomes" id="UP000247922">
    <property type="component" value="Unassembled WGS sequence"/>
</dbReference>
<protein>
    <submittedName>
        <fullName evidence="2">Putative membrane protein YesL</fullName>
    </submittedName>
</protein>
<keyword evidence="1" id="KW-0812">Transmembrane</keyword>
<dbReference type="EMBL" id="QJJR01000007">
    <property type="protein sequence ID" value="PXW90957.1"/>
    <property type="molecule type" value="Genomic_DNA"/>
</dbReference>
<feature type="transmembrane region" description="Helical" evidence="1">
    <location>
        <begin position="174"/>
        <end position="198"/>
    </location>
</feature>
<feature type="transmembrane region" description="Helical" evidence="1">
    <location>
        <begin position="20"/>
        <end position="48"/>
    </location>
</feature>
<feature type="transmembrane region" description="Helical" evidence="1">
    <location>
        <begin position="105"/>
        <end position="135"/>
    </location>
</feature>
<feature type="transmembrane region" description="Helical" evidence="1">
    <location>
        <begin position="80"/>
        <end position="99"/>
    </location>
</feature>
<evidence type="ECO:0000313" key="2">
    <source>
        <dbReference type="EMBL" id="PXW90957.1"/>
    </source>
</evidence>
<name>A0A2V3W9A6_9BACI</name>
<dbReference type="RefSeq" id="WP_110251518.1">
    <property type="nucleotide sequence ID" value="NZ_QJJR01000007.1"/>
</dbReference>